<gene>
    <name evidence="2" type="ORF">ABIC20_004435</name>
</gene>
<dbReference type="Gene3D" id="3.90.25.10">
    <property type="entry name" value="UDP-galactose 4-epimerase, domain 1"/>
    <property type="match status" value="1"/>
</dbReference>
<dbReference type="RefSeq" id="WP_209650767.1">
    <property type="nucleotide sequence ID" value="NZ_JBEPNV010000001.1"/>
</dbReference>
<dbReference type="InterPro" id="IPR036291">
    <property type="entry name" value="NAD(P)-bd_dom_sf"/>
</dbReference>
<evidence type="ECO:0000313" key="3">
    <source>
        <dbReference type="Proteomes" id="UP001549119"/>
    </source>
</evidence>
<dbReference type="PANTHER" id="PTHR43162:SF1">
    <property type="entry name" value="PRESTALK A DIFFERENTIATION PROTEIN A"/>
    <property type="match status" value="1"/>
</dbReference>
<keyword evidence="3" id="KW-1185">Reference proteome</keyword>
<dbReference type="InterPro" id="IPR008030">
    <property type="entry name" value="NmrA-like"/>
</dbReference>
<dbReference type="Proteomes" id="UP001549119">
    <property type="component" value="Unassembled WGS sequence"/>
</dbReference>
<evidence type="ECO:0000313" key="2">
    <source>
        <dbReference type="EMBL" id="MET3867126.1"/>
    </source>
</evidence>
<sequence length="284" mass="29742">MYAVTGITGQVGGAVATRLLEAGQAVRAIVRNEARGGPWAERGCAVALAEMTDADALAAAFEGAEAAFIVIPPMFDPAPGFPEVRAVIAALTEALARARPARVVCLSTIGAQAAEPNLLSQLGLVERALGGLSMPVAFLRAAWFMENAAGDLAAARAGLVPSHLQPLDRPVPMVAVADIARVAAETMRASWSGVRVVELEGPRRVSPNDLASAFSDALGHQVRVEAVPREIWETSFRAAGARNPGPRARMIDGFNAGWIAFEGVPLKGATEIDAVIRRIVGRAW</sequence>
<comment type="caution">
    <text evidence="2">The sequence shown here is derived from an EMBL/GenBank/DDBJ whole genome shotgun (WGS) entry which is preliminary data.</text>
</comment>
<dbReference type="EMBL" id="JBEPNW010000002">
    <property type="protein sequence ID" value="MET3867126.1"/>
    <property type="molecule type" value="Genomic_DNA"/>
</dbReference>
<dbReference type="SUPFAM" id="SSF51735">
    <property type="entry name" value="NAD(P)-binding Rossmann-fold domains"/>
    <property type="match status" value="1"/>
</dbReference>
<protein>
    <submittedName>
        <fullName evidence="2">Uncharacterized protein YbjT (DUF2867 family)</fullName>
    </submittedName>
</protein>
<dbReference type="InterPro" id="IPR051604">
    <property type="entry name" value="Ergot_Alk_Oxidoreductase"/>
</dbReference>
<evidence type="ECO:0000259" key="1">
    <source>
        <dbReference type="Pfam" id="PF05368"/>
    </source>
</evidence>
<feature type="domain" description="NmrA-like" evidence="1">
    <location>
        <begin position="3"/>
        <end position="234"/>
    </location>
</feature>
<accession>A0ABV2NKX1</accession>
<reference evidence="2 3" key="1">
    <citation type="submission" date="2024-06" db="EMBL/GenBank/DDBJ databases">
        <title>Genomics of switchgrass bacterial isolates.</title>
        <authorList>
            <person name="Shade A."/>
        </authorList>
    </citation>
    <scope>NUCLEOTIDE SEQUENCE [LARGE SCALE GENOMIC DNA]</scope>
    <source>
        <strain evidence="2 3">PvP084</strain>
    </source>
</reference>
<name>A0ABV2NKX1_9HYPH</name>
<dbReference type="PANTHER" id="PTHR43162">
    <property type="match status" value="1"/>
</dbReference>
<dbReference type="Pfam" id="PF05368">
    <property type="entry name" value="NmrA"/>
    <property type="match status" value="1"/>
</dbReference>
<proteinExistence type="predicted"/>
<organism evidence="2 3">
    <name type="scientific">Methylobacterium radiotolerans</name>
    <dbReference type="NCBI Taxonomy" id="31998"/>
    <lineage>
        <taxon>Bacteria</taxon>
        <taxon>Pseudomonadati</taxon>
        <taxon>Pseudomonadota</taxon>
        <taxon>Alphaproteobacteria</taxon>
        <taxon>Hyphomicrobiales</taxon>
        <taxon>Methylobacteriaceae</taxon>
        <taxon>Methylobacterium</taxon>
    </lineage>
</organism>
<dbReference type="Gene3D" id="3.40.50.720">
    <property type="entry name" value="NAD(P)-binding Rossmann-like Domain"/>
    <property type="match status" value="1"/>
</dbReference>